<reference evidence="7" key="1">
    <citation type="journal article" date="2014" name="New Phytol.">
        <title>Differential evolution of members of the rhomboid gene family with conservative and divergent patterns.</title>
        <authorList>
            <person name="Li Q."/>
            <person name="Zhang N."/>
            <person name="Zhang L."/>
            <person name="Ma H."/>
        </authorList>
    </citation>
    <scope>NUCLEOTIDE SEQUENCE</scope>
</reference>
<evidence type="ECO:0000256" key="5">
    <source>
        <dbReference type="ARBA" id="ARBA00023136"/>
    </source>
</evidence>
<dbReference type="Gene3D" id="1.20.1540.10">
    <property type="entry name" value="Rhomboid-like"/>
    <property type="match status" value="1"/>
</dbReference>
<dbReference type="InterPro" id="IPR022764">
    <property type="entry name" value="Peptidase_S54_rhomboid_dom"/>
</dbReference>
<keyword evidence="4" id="KW-1133">Transmembrane helix</keyword>
<sequence length="345" mass="37539">MVGSVSSAAVPHPWGSSPISISPSRSFHLSHLIATDAALRFTRFLTHHSHLPLLLHSSLKNLAPIDHVFQLKELWHEKALQFEGLNFLQLSYDVCSATCSSCLYFFSGNENTNNYRGKEKSYSGTSRKDSSNGRRLTNILIAVNVLVYIAQIATKGRLISWGAKVNSLIDQGQLWRLVTSSFLHANIAHLMVNCFSLNSVGPAVENVSGPRRYIALYFTSAVGGSAMSYWLSKSPSVGASGAIFGLTGSFAVFMLRHGSLVKGGMEELQHIARVILLNMVIGGLSRGIDNWGHLGGLIAGVATSWFIGPAWKYEALSGDGRRVFIDRAPILSLIKPKRTPGSTKL</sequence>
<dbReference type="PANTHER" id="PTHR43731">
    <property type="entry name" value="RHOMBOID PROTEASE"/>
    <property type="match status" value="1"/>
</dbReference>
<proteinExistence type="evidence at transcript level"/>
<dbReference type="EMBL" id="KM823846">
    <property type="protein sequence ID" value="AIY60710.1"/>
    <property type="molecule type" value="mRNA"/>
</dbReference>
<evidence type="ECO:0000256" key="2">
    <source>
        <dbReference type="ARBA" id="ARBA00009045"/>
    </source>
</evidence>
<name>A0A0A7E7Z4_LONJA</name>
<dbReference type="InterPro" id="IPR035952">
    <property type="entry name" value="Rhomboid-like_sf"/>
</dbReference>
<keyword evidence="5" id="KW-0472">Membrane</keyword>
<comment type="subcellular location">
    <subcellularLocation>
        <location evidence="1">Membrane</location>
        <topology evidence="1">Multi-pass membrane protein</topology>
    </subcellularLocation>
</comment>
<dbReference type="AlphaFoldDB" id="A0A0A7E7Z4"/>
<evidence type="ECO:0000256" key="4">
    <source>
        <dbReference type="ARBA" id="ARBA00022989"/>
    </source>
</evidence>
<evidence type="ECO:0000259" key="6">
    <source>
        <dbReference type="Pfam" id="PF01694"/>
    </source>
</evidence>
<comment type="similarity">
    <text evidence="2">Belongs to the peptidase S54 family.</text>
</comment>
<dbReference type="SUPFAM" id="SSF144091">
    <property type="entry name" value="Rhomboid-like"/>
    <property type="match status" value="1"/>
</dbReference>
<dbReference type="PANTHER" id="PTHR43731:SF26">
    <property type="entry name" value="RHOMBOID-LIKE PROTEIN 10, CHLOROPLASTIC"/>
    <property type="match status" value="1"/>
</dbReference>
<feature type="domain" description="Peptidase S54 rhomboid" evidence="6">
    <location>
        <begin position="171"/>
        <end position="308"/>
    </location>
</feature>
<dbReference type="GO" id="GO:0004252">
    <property type="term" value="F:serine-type endopeptidase activity"/>
    <property type="evidence" value="ECO:0007669"/>
    <property type="project" value="InterPro"/>
</dbReference>
<dbReference type="InterPro" id="IPR050925">
    <property type="entry name" value="Rhomboid_protease_S54"/>
</dbReference>
<organism evidence="7">
    <name type="scientific">Lonicera japonica</name>
    <name type="common">Japanese honeysuckle</name>
    <name type="synonym">Lonicera aureoreticulata</name>
    <dbReference type="NCBI Taxonomy" id="105884"/>
    <lineage>
        <taxon>Eukaryota</taxon>
        <taxon>Viridiplantae</taxon>
        <taxon>Streptophyta</taxon>
        <taxon>Embryophyta</taxon>
        <taxon>Tracheophyta</taxon>
        <taxon>Spermatophyta</taxon>
        <taxon>Magnoliopsida</taxon>
        <taxon>eudicotyledons</taxon>
        <taxon>Gunneridae</taxon>
        <taxon>Pentapetalae</taxon>
        <taxon>asterids</taxon>
        <taxon>campanulids</taxon>
        <taxon>Dipsacales</taxon>
        <taxon>Caprifoliaceae</taxon>
        <taxon>Lonicera</taxon>
    </lineage>
</organism>
<accession>A0A0A7E7Z4</accession>
<keyword evidence="3" id="KW-0812">Transmembrane</keyword>
<evidence type="ECO:0000256" key="1">
    <source>
        <dbReference type="ARBA" id="ARBA00004141"/>
    </source>
</evidence>
<evidence type="ECO:0000256" key="3">
    <source>
        <dbReference type="ARBA" id="ARBA00022692"/>
    </source>
</evidence>
<evidence type="ECO:0000313" key="7">
    <source>
        <dbReference type="EMBL" id="AIY60710.1"/>
    </source>
</evidence>
<dbReference type="GO" id="GO:0031969">
    <property type="term" value="C:chloroplast membrane"/>
    <property type="evidence" value="ECO:0007669"/>
    <property type="project" value="TreeGrafter"/>
</dbReference>
<dbReference type="Pfam" id="PF01694">
    <property type="entry name" value="Rhomboid"/>
    <property type="match status" value="1"/>
</dbReference>
<protein>
    <submittedName>
        <fullName evidence="7">Rhomboid protein Lonja_RBL10</fullName>
    </submittedName>
</protein>
<dbReference type="FunFam" id="1.20.1540.10:FF:000015">
    <property type="entry name" value="RHOMBOID-like protein 10 chloroplastic"/>
    <property type="match status" value="1"/>
</dbReference>